<evidence type="ECO:0000313" key="2">
    <source>
        <dbReference type="EMBL" id="PNX64956.1"/>
    </source>
</evidence>
<dbReference type="AlphaFoldDB" id="A0A2K3KF83"/>
<protein>
    <submittedName>
        <fullName evidence="2">Uncharacterized protein</fullName>
    </submittedName>
</protein>
<dbReference type="Proteomes" id="UP000236291">
    <property type="component" value="Unassembled WGS sequence"/>
</dbReference>
<sequence>MGDQPTTRADLKCTAALTTTLTALNVQIAALITKGDDIANNKNNNANNNYTRNNLNRGGERIPVIR</sequence>
<feature type="non-terminal residue" evidence="2">
    <location>
        <position position="66"/>
    </location>
</feature>
<organism evidence="2 3">
    <name type="scientific">Trifolium pratense</name>
    <name type="common">Red clover</name>
    <dbReference type="NCBI Taxonomy" id="57577"/>
    <lineage>
        <taxon>Eukaryota</taxon>
        <taxon>Viridiplantae</taxon>
        <taxon>Streptophyta</taxon>
        <taxon>Embryophyta</taxon>
        <taxon>Tracheophyta</taxon>
        <taxon>Spermatophyta</taxon>
        <taxon>Magnoliopsida</taxon>
        <taxon>eudicotyledons</taxon>
        <taxon>Gunneridae</taxon>
        <taxon>Pentapetalae</taxon>
        <taxon>rosids</taxon>
        <taxon>fabids</taxon>
        <taxon>Fabales</taxon>
        <taxon>Fabaceae</taxon>
        <taxon>Papilionoideae</taxon>
        <taxon>50 kb inversion clade</taxon>
        <taxon>NPAAA clade</taxon>
        <taxon>Hologalegina</taxon>
        <taxon>IRL clade</taxon>
        <taxon>Trifolieae</taxon>
        <taxon>Trifolium</taxon>
    </lineage>
</organism>
<gene>
    <name evidence="2" type="ORF">L195_g062363</name>
</gene>
<evidence type="ECO:0000256" key="1">
    <source>
        <dbReference type="SAM" id="MobiDB-lite"/>
    </source>
</evidence>
<feature type="region of interest" description="Disordered" evidence="1">
    <location>
        <begin position="37"/>
        <end position="66"/>
    </location>
</feature>
<feature type="compositionally biased region" description="Low complexity" evidence="1">
    <location>
        <begin position="40"/>
        <end position="56"/>
    </location>
</feature>
<accession>A0A2K3KF83</accession>
<evidence type="ECO:0000313" key="3">
    <source>
        <dbReference type="Proteomes" id="UP000236291"/>
    </source>
</evidence>
<comment type="caution">
    <text evidence="2">The sequence shown here is derived from an EMBL/GenBank/DDBJ whole genome shotgun (WGS) entry which is preliminary data.</text>
</comment>
<proteinExistence type="predicted"/>
<reference evidence="2 3" key="2">
    <citation type="journal article" date="2017" name="Front. Plant Sci.">
        <title>Gene Classification and Mining of Molecular Markers Useful in Red Clover (Trifolium pratense) Breeding.</title>
        <authorList>
            <person name="Istvanek J."/>
            <person name="Dluhosova J."/>
            <person name="Dluhos P."/>
            <person name="Patkova L."/>
            <person name="Nedelnik J."/>
            <person name="Repkova J."/>
        </authorList>
    </citation>
    <scope>NUCLEOTIDE SEQUENCE [LARGE SCALE GENOMIC DNA]</scope>
    <source>
        <strain evidence="3">cv. Tatra</strain>
        <tissue evidence="2">Young leaves</tissue>
    </source>
</reference>
<dbReference type="EMBL" id="ASHM01172760">
    <property type="protein sequence ID" value="PNX64956.1"/>
    <property type="molecule type" value="Genomic_DNA"/>
</dbReference>
<reference evidence="2 3" key="1">
    <citation type="journal article" date="2014" name="Am. J. Bot.">
        <title>Genome assembly and annotation for red clover (Trifolium pratense; Fabaceae).</title>
        <authorList>
            <person name="Istvanek J."/>
            <person name="Jaros M."/>
            <person name="Krenek A."/>
            <person name="Repkova J."/>
        </authorList>
    </citation>
    <scope>NUCLEOTIDE SEQUENCE [LARGE SCALE GENOMIC DNA]</scope>
    <source>
        <strain evidence="3">cv. Tatra</strain>
        <tissue evidence="2">Young leaves</tissue>
    </source>
</reference>
<name>A0A2K3KF83_TRIPR</name>